<gene>
    <name evidence="1" type="ORF">Slati_4268200</name>
</gene>
<evidence type="ECO:0000313" key="1">
    <source>
        <dbReference type="EMBL" id="KAL0402383.1"/>
    </source>
</evidence>
<proteinExistence type="predicted"/>
<dbReference type="AlphaFoldDB" id="A0AAW2TCW1"/>
<reference evidence="1" key="2">
    <citation type="journal article" date="2024" name="Plant">
        <title>Genomic evolution and insights into agronomic trait innovations of Sesamum species.</title>
        <authorList>
            <person name="Miao H."/>
            <person name="Wang L."/>
            <person name="Qu L."/>
            <person name="Liu H."/>
            <person name="Sun Y."/>
            <person name="Le M."/>
            <person name="Wang Q."/>
            <person name="Wei S."/>
            <person name="Zheng Y."/>
            <person name="Lin W."/>
            <person name="Duan Y."/>
            <person name="Cao H."/>
            <person name="Xiong S."/>
            <person name="Wang X."/>
            <person name="Wei L."/>
            <person name="Li C."/>
            <person name="Ma Q."/>
            <person name="Ju M."/>
            <person name="Zhao R."/>
            <person name="Li G."/>
            <person name="Mu C."/>
            <person name="Tian Q."/>
            <person name="Mei H."/>
            <person name="Zhang T."/>
            <person name="Gao T."/>
            <person name="Zhang H."/>
        </authorList>
    </citation>
    <scope>NUCLEOTIDE SEQUENCE</scope>
    <source>
        <strain evidence="1">KEN1</strain>
    </source>
</reference>
<comment type="caution">
    <text evidence="1">The sequence shown here is derived from an EMBL/GenBank/DDBJ whole genome shotgun (WGS) entry which is preliminary data.</text>
</comment>
<reference evidence="1" key="1">
    <citation type="submission" date="2020-06" db="EMBL/GenBank/DDBJ databases">
        <authorList>
            <person name="Li T."/>
            <person name="Hu X."/>
            <person name="Zhang T."/>
            <person name="Song X."/>
            <person name="Zhang H."/>
            <person name="Dai N."/>
            <person name="Sheng W."/>
            <person name="Hou X."/>
            <person name="Wei L."/>
        </authorList>
    </citation>
    <scope>NUCLEOTIDE SEQUENCE</scope>
    <source>
        <strain evidence="1">KEN1</strain>
        <tissue evidence="1">Leaf</tissue>
    </source>
</reference>
<sequence>MEDTPLIQFGRAERSGPKISHNDALVITALLANYEIGCILIDSGSSADILFGKAYNQMQLGDMPLEKGKKSKEPPSAASARALLNAGRQRRRCRRLSLARGVALEFGRRCRRELFQRNGVAQTGGAGGARGWGLAWRVGERGS</sequence>
<name>A0AAW2TCW1_9LAMI</name>
<dbReference type="EMBL" id="JACGWN010000015">
    <property type="protein sequence ID" value="KAL0402383.1"/>
    <property type="molecule type" value="Genomic_DNA"/>
</dbReference>
<protein>
    <submittedName>
        <fullName evidence="1">Uncharacterized protein</fullName>
    </submittedName>
</protein>
<accession>A0AAW2TCW1</accession>
<organism evidence="1">
    <name type="scientific">Sesamum latifolium</name>
    <dbReference type="NCBI Taxonomy" id="2727402"/>
    <lineage>
        <taxon>Eukaryota</taxon>
        <taxon>Viridiplantae</taxon>
        <taxon>Streptophyta</taxon>
        <taxon>Embryophyta</taxon>
        <taxon>Tracheophyta</taxon>
        <taxon>Spermatophyta</taxon>
        <taxon>Magnoliopsida</taxon>
        <taxon>eudicotyledons</taxon>
        <taxon>Gunneridae</taxon>
        <taxon>Pentapetalae</taxon>
        <taxon>asterids</taxon>
        <taxon>lamiids</taxon>
        <taxon>Lamiales</taxon>
        <taxon>Pedaliaceae</taxon>
        <taxon>Sesamum</taxon>
    </lineage>
</organism>